<evidence type="ECO:0000313" key="3">
    <source>
        <dbReference type="EMBL" id="SFE60184.1"/>
    </source>
</evidence>
<feature type="chain" id="PRO_5011710090" description="Lipoprotein" evidence="2">
    <location>
        <begin position="23"/>
        <end position="225"/>
    </location>
</feature>
<organism evidence="3 4">
    <name type="scientific">Nannocystis exedens</name>
    <dbReference type="NCBI Taxonomy" id="54"/>
    <lineage>
        <taxon>Bacteria</taxon>
        <taxon>Pseudomonadati</taxon>
        <taxon>Myxococcota</taxon>
        <taxon>Polyangia</taxon>
        <taxon>Nannocystales</taxon>
        <taxon>Nannocystaceae</taxon>
        <taxon>Nannocystis</taxon>
    </lineage>
</organism>
<sequence length="225" mass="23590">MTRPLASASLALLLVACGPGKGEPNTTDDASTTDATESTTASAEDEPFGFVCASIRKAGSAEGDPFAGTAQIRLTLKYDQCLIDYYNERHPEHRFDAAEGAAIVDEWRARLCSESVAASLVGCEVESLAQTFDDGASKFEMSVTYQIADPTQIDGRVLLWGPGPVDAAAECEAGQLPSARMTLPGDIVGLDAGGAVLWNAQSWAMPQSVFKHAATGCIEVDAGPM</sequence>
<dbReference type="AlphaFoldDB" id="A0A1I2BW00"/>
<feature type="signal peptide" evidence="2">
    <location>
        <begin position="1"/>
        <end position="22"/>
    </location>
</feature>
<feature type="region of interest" description="Disordered" evidence="1">
    <location>
        <begin position="21"/>
        <end position="44"/>
    </location>
</feature>
<evidence type="ECO:0000256" key="2">
    <source>
        <dbReference type="SAM" id="SignalP"/>
    </source>
</evidence>
<gene>
    <name evidence="3" type="ORF">SAMN02745121_04810</name>
</gene>
<dbReference type="OrthoDB" id="5529747at2"/>
<keyword evidence="2" id="KW-0732">Signal</keyword>
<evidence type="ECO:0000256" key="1">
    <source>
        <dbReference type="SAM" id="MobiDB-lite"/>
    </source>
</evidence>
<evidence type="ECO:0000313" key="4">
    <source>
        <dbReference type="Proteomes" id="UP000199400"/>
    </source>
</evidence>
<dbReference type="Proteomes" id="UP000199400">
    <property type="component" value="Unassembled WGS sequence"/>
</dbReference>
<keyword evidence="4" id="KW-1185">Reference proteome</keyword>
<name>A0A1I2BW00_9BACT</name>
<dbReference type="PROSITE" id="PS51257">
    <property type="entry name" value="PROKAR_LIPOPROTEIN"/>
    <property type="match status" value="1"/>
</dbReference>
<dbReference type="EMBL" id="FOMX01000016">
    <property type="protein sequence ID" value="SFE60184.1"/>
    <property type="molecule type" value="Genomic_DNA"/>
</dbReference>
<proteinExistence type="predicted"/>
<reference evidence="4" key="1">
    <citation type="submission" date="2016-10" db="EMBL/GenBank/DDBJ databases">
        <authorList>
            <person name="Varghese N."/>
            <person name="Submissions S."/>
        </authorList>
    </citation>
    <scope>NUCLEOTIDE SEQUENCE [LARGE SCALE GENOMIC DNA]</scope>
    <source>
        <strain evidence="4">ATCC 25963</strain>
    </source>
</reference>
<feature type="compositionally biased region" description="Low complexity" evidence="1">
    <location>
        <begin position="27"/>
        <end position="42"/>
    </location>
</feature>
<dbReference type="RefSeq" id="WP_096329289.1">
    <property type="nucleotide sequence ID" value="NZ_FOMX01000016.1"/>
</dbReference>
<protein>
    <recommendedName>
        <fullName evidence="5">Lipoprotein</fullName>
    </recommendedName>
</protein>
<evidence type="ECO:0008006" key="5">
    <source>
        <dbReference type="Google" id="ProtNLM"/>
    </source>
</evidence>
<accession>A0A1I2BW00</accession>